<gene>
    <name evidence="2" type="ORF">GCM10010324_03780</name>
</gene>
<evidence type="ECO:0000256" key="1">
    <source>
        <dbReference type="SAM" id="Phobius"/>
    </source>
</evidence>
<feature type="transmembrane region" description="Helical" evidence="1">
    <location>
        <begin position="65"/>
        <end position="87"/>
    </location>
</feature>
<protein>
    <submittedName>
        <fullName evidence="2">Uncharacterized protein</fullName>
    </submittedName>
</protein>
<comment type="caution">
    <text evidence="2">The sequence shown here is derived from an EMBL/GenBank/DDBJ whole genome shotgun (WGS) entry which is preliminary data.</text>
</comment>
<dbReference type="RefSeq" id="WP_190019775.1">
    <property type="nucleotide sequence ID" value="NZ_BMUT01000001.1"/>
</dbReference>
<sequence length="92" mass="9571">MESENPRLERARSYASEPQEIHVLEGKSDLTPRFKLIFSTVAALTALALILNVLLAAFGGGSDQVQAAAGACSTTYMMGFGAIVGLIGGKVA</sequence>
<dbReference type="Proteomes" id="UP000659223">
    <property type="component" value="Unassembled WGS sequence"/>
</dbReference>
<keyword evidence="1" id="KW-1133">Transmembrane helix</keyword>
<keyword evidence="1" id="KW-0812">Transmembrane</keyword>
<evidence type="ECO:0000313" key="3">
    <source>
        <dbReference type="Proteomes" id="UP000659223"/>
    </source>
</evidence>
<name>A0ABQ2Y4U6_9ACTN</name>
<accession>A0ABQ2Y4U6</accession>
<dbReference type="EMBL" id="BMUT01000001">
    <property type="protein sequence ID" value="GGX62294.1"/>
    <property type="molecule type" value="Genomic_DNA"/>
</dbReference>
<keyword evidence="1" id="KW-0472">Membrane</keyword>
<reference evidence="3" key="1">
    <citation type="journal article" date="2019" name="Int. J. Syst. Evol. Microbiol.">
        <title>The Global Catalogue of Microorganisms (GCM) 10K type strain sequencing project: providing services to taxonomists for standard genome sequencing and annotation.</title>
        <authorList>
            <consortium name="The Broad Institute Genomics Platform"/>
            <consortium name="The Broad Institute Genome Sequencing Center for Infectious Disease"/>
            <person name="Wu L."/>
            <person name="Ma J."/>
        </authorList>
    </citation>
    <scope>NUCLEOTIDE SEQUENCE [LARGE SCALE GENOMIC DNA]</scope>
    <source>
        <strain evidence="3">JCM 4586</strain>
    </source>
</reference>
<keyword evidence="3" id="KW-1185">Reference proteome</keyword>
<evidence type="ECO:0000313" key="2">
    <source>
        <dbReference type="EMBL" id="GGX62294.1"/>
    </source>
</evidence>
<feature type="transmembrane region" description="Helical" evidence="1">
    <location>
        <begin position="36"/>
        <end position="59"/>
    </location>
</feature>
<organism evidence="2 3">
    <name type="scientific">Streptomyces hiroshimensis</name>
    <dbReference type="NCBI Taxonomy" id="66424"/>
    <lineage>
        <taxon>Bacteria</taxon>
        <taxon>Bacillati</taxon>
        <taxon>Actinomycetota</taxon>
        <taxon>Actinomycetes</taxon>
        <taxon>Kitasatosporales</taxon>
        <taxon>Streptomycetaceae</taxon>
        <taxon>Streptomyces</taxon>
    </lineage>
</organism>
<proteinExistence type="predicted"/>